<evidence type="ECO:0000313" key="2">
    <source>
        <dbReference type="EMBL" id="OGG23887.1"/>
    </source>
</evidence>
<evidence type="ECO:0000256" key="1">
    <source>
        <dbReference type="SAM" id="MobiDB-lite"/>
    </source>
</evidence>
<gene>
    <name evidence="2" type="ORF">A3A79_01660</name>
</gene>
<dbReference type="AlphaFoldDB" id="A0A1F6AHZ0"/>
<dbReference type="STRING" id="1798392.A3A79_01660"/>
<name>A0A1F6AHZ0_9BACT</name>
<proteinExistence type="predicted"/>
<accession>A0A1F6AHZ0</accession>
<protein>
    <submittedName>
        <fullName evidence="2">Uncharacterized protein</fullName>
    </submittedName>
</protein>
<feature type="compositionally biased region" description="Basic and acidic residues" evidence="1">
    <location>
        <begin position="1"/>
        <end position="21"/>
    </location>
</feature>
<dbReference type="EMBL" id="MFJV01000001">
    <property type="protein sequence ID" value="OGG23887.1"/>
    <property type="molecule type" value="Genomic_DNA"/>
</dbReference>
<sequence>MGLKNLEHPEGPLKNAQEWRGRGAGHGRTGAQIRGGRWPITRGRPEIPEYNDGTPKVPFTVAYPPEKSAVKKIVGRIKNLFKLRGR</sequence>
<dbReference type="Proteomes" id="UP000178759">
    <property type="component" value="Unassembled WGS sequence"/>
</dbReference>
<feature type="region of interest" description="Disordered" evidence="1">
    <location>
        <begin position="1"/>
        <end position="56"/>
    </location>
</feature>
<organism evidence="2 3">
    <name type="scientific">Candidatus Gottesmanbacteria bacterium RIFCSPLOWO2_01_FULL_43_11b</name>
    <dbReference type="NCBI Taxonomy" id="1798392"/>
    <lineage>
        <taxon>Bacteria</taxon>
        <taxon>Candidatus Gottesmaniibacteriota</taxon>
    </lineage>
</organism>
<comment type="caution">
    <text evidence="2">The sequence shown here is derived from an EMBL/GenBank/DDBJ whole genome shotgun (WGS) entry which is preliminary data.</text>
</comment>
<reference evidence="2 3" key="1">
    <citation type="journal article" date="2016" name="Nat. Commun.">
        <title>Thousands of microbial genomes shed light on interconnected biogeochemical processes in an aquifer system.</title>
        <authorList>
            <person name="Anantharaman K."/>
            <person name="Brown C.T."/>
            <person name="Hug L.A."/>
            <person name="Sharon I."/>
            <person name="Castelle C.J."/>
            <person name="Probst A.J."/>
            <person name="Thomas B.C."/>
            <person name="Singh A."/>
            <person name="Wilkins M.J."/>
            <person name="Karaoz U."/>
            <person name="Brodie E.L."/>
            <person name="Williams K.H."/>
            <person name="Hubbard S.S."/>
            <person name="Banfield J.F."/>
        </authorList>
    </citation>
    <scope>NUCLEOTIDE SEQUENCE [LARGE SCALE GENOMIC DNA]</scope>
</reference>
<evidence type="ECO:0000313" key="3">
    <source>
        <dbReference type="Proteomes" id="UP000178759"/>
    </source>
</evidence>